<dbReference type="Proteomes" id="UP000464378">
    <property type="component" value="Chromosome"/>
</dbReference>
<dbReference type="Pfam" id="PF00903">
    <property type="entry name" value="Glyoxalase"/>
    <property type="match status" value="1"/>
</dbReference>
<dbReference type="PANTHER" id="PTHR43048:SF3">
    <property type="entry name" value="METHYLMALONYL-COA EPIMERASE, MITOCHONDRIAL"/>
    <property type="match status" value="1"/>
</dbReference>
<evidence type="ECO:0000256" key="2">
    <source>
        <dbReference type="SAM" id="SignalP"/>
    </source>
</evidence>
<organism evidence="4">
    <name type="scientific">Tuwongella immobilis</name>
    <dbReference type="NCBI Taxonomy" id="692036"/>
    <lineage>
        <taxon>Bacteria</taxon>
        <taxon>Pseudomonadati</taxon>
        <taxon>Planctomycetota</taxon>
        <taxon>Planctomycetia</taxon>
        <taxon>Gemmatales</taxon>
        <taxon>Gemmataceae</taxon>
        <taxon>Tuwongella</taxon>
    </lineage>
</organism>
<dbReference type="GO" id="GO:0051213">
    <property type="term" value="F:dioxygenase activity"/>
    <property type="evidence" value="ECO:0007669"/>
    <property type="project" value="UniProtKB-KW"/>
</dbReference>
<dbReference type="GO" id="GO:0046491">
    <property type="term" value="P:L-methylmalonyl-CoA metabolic process"/>
    <property type="evidence" value="ECO:0007669"/>
    <property type="project" value="TreeGrafter"/>
</dbReference>
<protein>
    <recommendedName>
        <fullName evidence="3">VOC domain-containing protein</fullName>
    </recommendedName>
</protein>
<dbReference type="InterPro" id="IPR037523">
    <property type="entry name" value="VOC_core"/>
</dbReference>
<reference evidence="4" key="1">
    <citation type="submission" date="2019-04" db="EMBL/GenBank/DDBJ databases">
        <authorList>
            <consortium name="Science for Life Laboratories"/>
        </authorList>
    </citation>
    <scope>NUCLEOTIDE SEQUENCE</scope>
    <source>
        <strain evidence="4">MBLW1</strain>
    </source>
</reference>
<keyword evidence="4" id="KW-0560">Oxidoreductase</keyword>
<feature type="signal peptide" evidence="2">
    <location>
        <begin position="1"/>
        <end position="20"/>
    </location>
</feature>
<dbReference type="KEGG" id="tim:GMBLW1_32930"/>
<evidence type="ECO:0000259" key="3">
    <source>
        <dbReference type="PROSITE" id="PS51819"/>
    </source>
</evidence>
<dbReference type="InterPro" id="IPR029068">
    <property type="entry name" value="Glyas_Bleomycin-R_OHBP_Dase"/>
</dbReference>
<evidence type="ECO:0000313" key="4">
    <source>
        <dbReference type="EMBL" id="VIP00667.1"/>
    </source>
</evidence>
<dbReference type="InterPro" id="IPR051785">
    <property type="entry name" value="MMCE/EMCE_epimerase"/>
</dbReference>
<keyword evidence="2" id="KW-0732">Signal</keyword>
<dbReference type="EMBL" id="LR593887">
    <property type="protein sequence ID" value="VTR96752.1"/>
    <property type="molecule type" value="Genomic_DNA"/>
</dbReference>
<dbReference type="InterPro" id="IPR004360">
    <property type="entry name" value="Glyas_Fos-R_dOase_dom"/>
</dbReference>
<feature type="domain" description="VOC" evidence="3">
    <location>
        <begin position="26"/>
        <end position="176"/>
    </location>
</feature>
<proteinExistence type="predicted"/>
<dbReference type="PROSITE" id="PS51819">
    <property type="entry name" value="VOC"/>
    <property type="match status" value="1"/>
</dbReference>
<keyword evidence="1" id="KW-0479">Metal-binding</keyword>
<dbReference type="InParanoid" id="A0A6C2YGX4"/>
<dbReference type="AlphaFoldDB" id="A0A6C2YGX4"/>
<accession>A0A6C2YGX4</accession>
<name>A0A6C2YGX4_9BACT</name>
<dbReference type="GO" id="GO:0004493">
    <property type="term" value="F:methylmalonyl-CoA epimerase activity"/>
    <property type="evidence" value="ECO:0007669"/>
    <property type="project" value="TreeGrafter"/>
</dbReference>
<dbReference type="EMBL" id="LR586016">
    <property type="protein sequence ID" value="VIP00667.1"/>
    <property type="molecule type" value="Genomic_DNA"/>
</dbReference>
<keyword evidence="4" id="KW-0223">Dioxygenase</keyword>
<sequence>MRIRALVLLGMLAIVPSVSAAEPESPIASTTIDLGMVVSNVEKSVQFYTQAIGFTEAGGFSVNGEFSAKLGLTDKQPLDVRVLVLGKDAKATKLKLMQLPATKPAAGNNTFIHSQLGFRYLTIMVKDVDEALKRLEKLEIKPVTDGAVSLPKELATGVGIIVVRDPDGNFVELVGPKK</sequence>
<dbReference type="CDD" id="cd06587">
    <property type="entry name" value="VOC"/>
    <property type="match status" value="1"/>
</dbReference>
<dbReference type="PANTHER" id="PTHR43048">
    <property type="entry name" value="METHYLMALONYL-COA EPIMERASE"/>
    <property type="match status" value="1"/>
</dbReference>
<evidence type="ECO:0000256" key="1">
    <source>
        <dbReference type="ARBA" id="ARBA00022723"/>
    </source>
</evidence>
<dbReference type="Gene3D" id="3.10.180.10">
    <property type="entry name" value="2,3-Dihydroxybiphenyl 1,2-Dioxygenase, domain 1"/>
    <property type="match status" value="1"/>
</dbReference>
<dbReference type="GO" id="GO:0046872">
    <property type="term" value="F:metal ion binding"/>
    <property type="evidence" value="ECO:0007669"/>
    <property type="project" value="UniProtKB-KW"/>
</dbReference>
<keyword evidence="5" id="KW-1185">Reference proteome</keyword>
<evidence type="ECO:0000313" key="5">
    <source>
        <dbReference type="Proteomes" id="UP000464378"/>
    </source>
</evidence>
<gene>
    <name evidence="4" type="ORF">GMBLW1_32930</name>
</gene>
<dbReference type="RefSeq" id="WP_162655866.1">
    <property type="nucleotide sequence ID" value="NZ_LR593887.1"/>
</dbReference>
<dbReference type="SUPFAM" id="SSF54593">
    <property type="entry name" value="Glyoxalase/Bleomycin resistance protein/Dihydroxybiphenyl dioxygenase"/>
    <property type="match status" value="1"/>
</dbReference>
<feature type="chain" id="PRO_5033534726" description="VOC domain-containing protein" evidence="2">
    <location>
        <begin position="21"/>
        <end position="178"/>
    </location>
</feature>